<gene>
    <name evidence="2" type="ordered locus">Desmu_0265</name>
</gene>
<evidence type="ECO:0000313" key="2">
    <source>
        <dbReference type="EMBL" id="ADV64584.1"/>
    </source>
</evidence>
<name>E8R7V8_DESM0</name>
<dbReference type="eggNOG" id="arCOG08849">
    <property type="taxonomic scope" value="Archaea"/>
</dbReference>
<evidence type="ECO:0008006" key="4">
    <source>
        <dbReference type="Google" id="ProtNLM"/>
    </source>
</evidence>
<keyword evidence="1" id="KW-1133">Transmembrane helix</keyword>
<dbReference type="RefSeq" id="WP_013561806.1">
    <property type="nucleotide sequence ID" value="NC_014961.1"/>
</dbReference>
<feature type="transmembrane region" description="Helical" evidence="1">
    <location>
        <begin position="216"/>
        <end position="233"/>
    </location>
</feature>
<reference evidence="2 3" key="2">
    <citation type="journal article" date="2011" name="Stand. Genomic Sci.">
        <title>Complete genome sequence of Desulfurococcus mucosus type strain (O7/1).</title>
        <authorList>
            <person name="Wirth R."/>
            <person name="Chertkov O."/>
            <person name="Held B."/>
            <person name="Lapidus A."/>
            <person name="Nolan M."/>
            <person name="Lucas S."/>
            <person name="Hammon N."/>
            <person name="Deshpande S."/>
            <person name="Cheng J.F."/>
            <person name="Tapia R."/>
            <person name="Han C."/>
            <person name="Goodwin L."/>
            <person name="Pitluck S."/>
            <person name="Liolios K."/>
            <person name="Ioanna P."/>
            <person name="Ivanova N."/>
            <person name="Mavromatis K."/>
            <person name="Mikhailova N."/>
            <person name="Pati A."/>
            <person name="Chen A."/>
            <person name="Palaniappan K."/>
            <person name="Land M."/>
            <person name="Hauser L."/>
            <person name="Chang Y.J."/>
            <person name="Jeffries C.D."/>
            <person name="Bilek Y."/>
            <person name="Hader T."/>
            <person name="Rohde M."/>
            <person name="Spring S."/>
            <person name="Sikorski J."/>
            <person name="Goker M."/>
            <person name="Woyke T."/>
            <person name="Bristow J."/>
            <person name="Eisen J.A."/>
            <person name="Markowitz V."/>
            <person name="Hugenholtz P."/>
            <person name="Kyrpides N.C."/>
            <person name="Klenk H.P."/>
        </authorList>
    </citation>
    <scope>NUCLEOTIDE SEQUENCE [LARGE SCALE GENOMIC DNA]</scope>
    <source>
        <strain evidence="3">ATCC 35584 / DSM 2162 / JCM 9187 / O7/1</strain>
    </source>
</reference>
<dbReference type="GeneID" id="10152957"/>
<evidence type="ECO:0000256" key="1">
    <source>
        <dbReference type="SAM" id="Phobius"/>
    </source>
</evidence>
<proteinExistence type="predicted"/>
<dbReference type="KEGG" id="dmu:Desmu_0265"/>
<sequence>MGVLGWLVAIVYKALFLKGDTGFKQAHWVVKALHLTLVSMAILSGNPLVYTGAFTLFILLGLLSPGYEWAASTLILSSLISIYMSATALIASLAGVAPITLTDAVLIALKTASLSTMLAFSFIIISPLEISSLLIKLGAGRLAALPLLTWRLMPLGLKTFVESLQIGRVKGERVSARIPPAVAGLMEAGGFIEEYCFHRLSTGAKHPVLPYYSSKYTLILLAGDLAIALLLYYA</sequence>
<dbReference type="Proteomes" id="UP000001068">
    <property type="component" value="Chromosome"/>
</dbReference>
<accession>E8R7V8</accession>
<keyword evidence="1" id="KW-0472">Membrane</keyword>
<dbReference type="EMBL" id="CP002363">
    <property type="protein sequence ID" value="ADV64584.1"/>
    <property type="molecule type" value="Genomic_DNA"/>
</dbReference>
<dbReference type="HOGENOM" id="CLU_1159099_0_0_2"/>
<dbReference type="AlphaFoldDB" id="E8R7V8"/>
<keyword evidence="1" id="KW-0812">Transmembrane</keyword>
<reference evidence="3" key="1">
    <citation type="submission" date="2010-11" db="EMBL/GenBank/DDBJ databases">
        <title>The complete genome of Desulfurococcus mucosus DSM 2162.</title>
        <authorList>
            <consortium name="US DOE Joint Genome Institute (JGI-PGF)"/>
            <person name="Lucas S."/>
            <person name="Copeland A."/>
            <person name="Lapidus A."/>
            <person name="Bruce D."/>
            <person name="Goodwin L."/>
            <person name="Pitluck S."/>
            <person name="Kyrpides N."/>
            <person name="Mavromatis K."/>
            <person name="Pagani I."/>
            <person name="Ivanova N."/>
            <person name="Ovchinnikova G."/>
            <person name="Chertkov O."/>
            <person name="Held B."/>
            <person name="Brettin T."/>
            <person name="Detter J.C."/>
            <person name="Tapia R."/>
            <person name="Han C."/>
            <person name="Land M."/>
            <person name="Hauser L."/>
            <person name="Markowitz V."/>
            <person name="Cheng J.-F."/>
            <person name="Hugenholtz P."/>
            <person name="Woyke T."/>
            <person name="Wu D."/>
            <person name="Wirth R."/>
            <person name="Bilek Y."/>
            <person name="Hader T."/>
            <person name="Klenk H.-P."/>
            <person name="Eisen J.A."/>
        </authorList>
    </citation>
    <scope>NUCLEOTIDE SEQUENCE [LARGE SCALE GENOMIC DNA]</scope>
    <source>
        <strain evidence="3">ATCC 35584 / DSM 2162 / JCM 9187 / O7/1</strain>
    </source>
</reference>
<organism evidence="2 3">
    <name type="scientific">Desulfurococcus mucosus (strain ATCC 35584 / DSM 2162 / JCM 9187 / O7/1)</name>
    <dbReference type="NCBI Taxonomy" id="765177"/>
    <lineage>
        <taxon>Archaea</taxon>
        <taxon>Thermoproteota</taxon>
        <taxon>Thermoprotei</taxon>
        <taxon>Desulfurococcales</taxon>
        <taxon>Desulfurococcaceae</taxon>
        <taxon>Desulfurococcus</taxon>
    </lineage>
</organism>
<protein>
    <recommendedName>
        <fullName evidence="4">Cobalt transport protein</fullName>
    </recommendedName>
</protein>
<dbReference type="OrthoDB" id="19276at2157"/>
<feature type="transmembrane region" description="Helical" evidence="1">
    <location>
        <begin position="74"/>
        <end position="99"/>
    </location>
</feature>
<feature type="transmembrane region" description="Helical" evidence="1">
    <location>
        <begin position="40"/>
        <end position="62"/>
    </location>
</feature>
<evidence type="ECO:0000313" key="3">
    <source>
        <dbReference type="Proteomes" id="UP000001068"/>
    </source>
</evidence>
<feature type="transmembrane region" description="Helical" evidence="1">
    <location>
        <begin position="105"/>
        <end position="126"/>
    </location>
</feature>
<keyword evidence="3" id="KW-1185">Reference proteome</keyword>
<dbReference type="STRING" id="765177.Desmu_0265"/>